<dbReference type="SUPFAM" id="SSF100879">
    <property type="entry name" value="Lesion bypass DNA polymerase (Y-family), little finger domain"/>
    <property type="match status" value="1"/>
</dbReference>
<reference evidence="3" key="1">
    <citation type="submission" date="2018-05" db="EMBL/GenBank/DDBJ databases">
        <authorList>
            <person name="Lanie J.A."/>
            <person name="Ng W.-L."/>
            <person name="Kazmierczak K.M."/>
            <person name="Andrzejewski T.M."/>
            <person name="Davidsen T.M."/>
            <person name="Wayne K.J."/>
            <person name="Tettelin H."/>
            <person name="Glass J.I."/>
            <person name="Rusch D."/>
            <person name="Podicherti R."/>
            <person name="Tsui H.-C.T."/>
            <person name="Winkler M.E."/>
        </authorList>
    </citation>
    <scope>NUCLEOTIDE SEQUENCE</scope>
</reference>
<dbReference type="GO" id="GO:0003684">
    <property type="term" value="F:damaged DNA binding"/>
    <property type="evidence" value="ECO:0007669"/>
    <property type="project" value="InterPro"/>
</dbReference>
<dbReference type="AlphaFoldDB" id="A0A382E3A0"/>
<dbReference type="InterPro" id="IPR036775">
    <property type="entry name" value="DNA_pol_Y-fam_lit_finger_sf"/>
</dbReference>
<gene>
    <name evidence="3" type="ORF">METZ01_LOCUS198090</name>
</gene>
<evidence type="ECO:0008006" key="4">
    <source>
        <dbReference type="Google" id="ProtNLM"/>
    </source>
</evidence>
<evidence type="ECO:0000313" key="3">
    <source>
        <dbReference type="EMBL" id="SVB45236.1"/>
    </source>
</evidence>
<dbReference type="Gene3D" id="3.30.1490.100">
    <property type="entry name" value="DNA polymerase, Y-family, little finger domain"/>
    <property type="match status" value="1"/>
</dbReference>
<feature type="non-terminal residue" evidence="3">
    <location>
        <position position="1"/>
    </location>
</feature>
<accession>A0A382E3A0</accession>
<dbReference type="Pfam" id="PF11799">
    <property type="entry name" value="IMS_C"/>
    <property type="match status" value="1"/>
</dbReference>
<feature type="domain" description="DUF4113" evidence="2">
    <location>
        <begin position="163"/>
        <end position="212"/>
    </location>
</feature>
<feature type="domain" description="DNA polymerase Y-family little finger" evidence="1">
    <location>
        <begin position="38"/>
        <end position="148"/>
    </location>
</feature>
<dbReference type="InterPro" id="IPR025188">
    <property type="entry name" value="DUF4113"/>
</dbReference>
<dbReference type="InterPro" id="IPR017961">
    <property type="entry name" value="DNA_pol_Y-fam_little_finger"/>
</dbReference>
<organism evidence="3">
    <name type="scientific">marine metagenome</name>
    <dbReference type="NCBI Taxonomy" id="408172"/>
    <lineage>
        <taxon>unclassified sequences</taxon>
        <taxon>metagenomes</taxon>
        <taxon>ecological metagenomes</taxon>
    </lineage>
</organism>
<dbReference type="GO" id="GO:0006281">
    <property type="term" value="P:DNA repair"/>
    <property type="evidence" value="ECO:0007669"/>
    <property type="project" value="InterPro"/>
</dbReference>
<evidence type="ECO:0000259" key="1">
    <source>
        <dbReference type="Pfam" id="PF11799"/>
    </source>
</evidence>
<evidence type="ECO:0000259" key="2">
    <source>
        <dbReference type="Pfam" id="PF13438"/>
    </source>
</evidence>
<sequence length="214" mass="24970">VRLNRNWVRKNMGLFGEKTQLELRGVSCLDVDFTPTSKKSCCVSRSFSRPIEKVEELKESIANYGSRVAEKIREESLIAQSMSVFVLTNHFNKREKQYSNSIKLQLDYPTNNSMLIVKRAVEGIDRIFRQGYRYKKAGIILYELHNSSSVRGLLDYDRPRSESLMKSLDEINYRYGNSTLKIAAEGIQKDWWMQRKKISPCYTTRFNEIMVVKS</sequence>
<dbReference type="EMBL" id="UINC01042506">
    <property type="protein sequence ID" value="SVB45236.1"/>
    <property type="molecule type" value="Genomic_DNA"/>
</dbReference>
<name>A0A382E3A0_9ZZZZ</name>
<protein>
    <recommendedName>
        <fullName evidence="4">DUF4113 domain-containing protein</fullName>
    </recommendedName>
</protein>
<proteinExistence type="predicted"/>
<dbReference type="Pfam" id="PF13438">
    <property type="entry name" value="DUF4113"/>
    <property type="match status" value="1"/>
</dbReference>